<evidence type="ECO:0000313" key="2">
    <source>
        <dbReference type="Proteomes" id="UP001430701"/>
    </source>
</evidence>
<protein>
    <submittedName>
        <fullName evidence="1">Uncharacterized protein</fullName>
    </submittedName>
</protein>
<gene>
    <name evidence="1" type="ORF">LPH55_07115</name>
</gene>
<dbReference type="RefSeq" id="WP_200866207.1">
    <property type="nucleotide sequence ID" value="NZ_CP053627.1"/>
</dbReference>
<sequence>MIEQDQQFKKWQWIEVGVEKAAVDHRPESHKVDIGMLEVKETVTTSNAGSG</sequence>
<reference evidence="1" key="1">
    <citation type="submission" date="2021-11" db="EMBL/GenBank/DDBJ databases">
        <title>Genome sequence of Xylella taiwanensis PLS432.</title>
        <authorList>
            <person name="Weng L.-W."/>
            <person name="Su C.-C."/>
            <person name="Tsai C.-W."/>
            <person name="Kuo C.-H."/>
        </authorList>
    </citation>
    <scope>NUCLEOTIDE SEQUENCE</scope>
    <source>
        <strain evidence="1">PLS432</strain>
    </source>
</reference>
<dbReference type="GeneID" id="68901998"/>
<dbReference type="EMBL" id="JAJPPU010000002">
    <property type="protein sequence ID" value="MCD8473229.1"/>
    <property type="molecule type" value="Genomic_DNA"/>
</dbReference>
<name>A0ABS8TXJ7_9GAMM</name>
<accession>A0ABS8TXJ7</accession>
<organism evidence="1 2">
    <name type="scientific">Xylella taiwanensis</name>
    <dbReference type="NCBI Taxonomy" id="1444770"/>
    <lineage>
        <taxon>Bacteria</taxon>
        <taxon>Pseudomonadati</taxon>
        <taxon>Pseudomonadota</taxon>
        <taxon>Gammaproteobacteria</taxon>
        <taxon>Lysobacterales</taxon>
        <taxon>Lysobacteraceae</taxon>
        <taxon>Xylella</taxon>
    </lineage>
</organism>
<dbReference type="Proteomes" id="UP001430701">
    <property type="component" value="Unassembled WGS sequence"/>
</dbReference>
<proteinExistence type="predicted"/>
<keyword evidence="2" id="KW-1185">Reference proteome</keyword>
<comment type="caution">
    <text evidence="1">The sequence shown here is derived from an EMBL/GenBank/DDBJ whole genome shotgun (WGS) entry which is preliminary data.</text>
</comment>
<evidence type="ECO:0000313" key="1">
    <source>
        <dbReference type="EMBL" id="MCD8473229.1"/>
    </source>
</evidence>